<dbReference type="CDD" id="cd17503">
    <property type="entry name" value="MFS_LmrB_MDR_like"/>
    <property type="match status" value="1"/>
</dbReference>
<dbReference type="OrthoDB" id="9807274at2"/>
<dbReference type="Proteomes" id="UP000184420">
    <property type="component" value="Unassembled WGS sequence"/>
</dbReference>
<feature type="domain" description="Major facilitator superfamily (MFS) profile" evidence="9">
    <location>
        <begin position="9"/>
        <end position="462"/>
    </location>
</feature>
<keyword evidence="7 8" id="KW-0472">Membrane</keyword>
<evidence type="ECO:0000259" key="9">
    <source>
        <dbReference type="PROSITE" id="PS50850"/>
    </source>
</evidence>
<feature type="transmembrane region" description="Helical" evidence="8">
    <location>
        <begin position="228"/>
        <end position="249"/>
    </location>
</feature>
<dbReference type="Gene3D" id="1.20.1250.20">
    <property type="entry name" value="MFS general substrate transporter like domains"/>
    <property type="match status" value="1"/>
</dbReference>
<evidence type="ECO:0000256" key="3">
    <source>
        <dbReference type="ARBA" id="ARBA00022448"/>
    </source>
</evidence>
<dbReference type="STRING" id="1419482.SAMN05444266_101712"/>
<feature type="transmembrane region" description="Helical" evidence="8">
    <location>
        <begin position="196"/>
        <end position="216"/>
    </location>
</feature>
<dbReference type="GO" id="GO:0022857">
    <property type="term" value="F:transmembrane transporter activity"/>
    <property type="evidence" value="ECO:0007669"/>
    <property type="project" value="InterPro"/>
</dbReference>
<dbReference type="InterPro" id="IPR011701">
    <property type="entry name" value="MFS"/>
</dbReference>
<feature type="transmembrane region" description="Helical" evidence="8">
    <location>
        <begin position="438"/>
        <end position="456"/>
    </location>
</feature>
<dbReference type="InterPro" id="IPR020846">
    <property type="entry name" value="MFS_dom"/>
</dbReference>
<dbReference type="PANTHER" id="PTHR42718:SF9">
    <property type="entry name" value="MAJOR FACILITATOR SUPERFAMILY MULTIDRUG TRANSPORTER MFSC"/>
    <property type="match status" value="1"/>
</dbReference>
<dbReference type="InterPro" id="IPR004638">
    <property type="entry name" value="EmrB-like"/>
</dbReference>
<keyword evidence="6 8" id="KW-1133">Transmembrane helix</keyword>
<feature type="transmembrane region" description="Helical" evidence="8">
    <location>
        <begin position="133"/>
        <end position="152"/>
    </location>
</feature>
<feature type="transmembrane region" description="Helical" evidence="8">
    <location>
        <begin position="354"/>
        <end position="375"/>
    </location>
</feature>
<dbReference type="AlphaFoldDB" id="A0A1M6WPE2"/>
<feature type="transmembrane region" description="Helical" evidence="8">
    <location>
        <begin position="100"/>
        <end position="121"/>
    </location>
</feature>
<dbReference type="Pfam" id="PF07690">
    <property type="entry name" value="MFS_1"/>
    <property type="match status" value="1"/>
</dbReference>
<dbReference type="PANTHER" id="PTHR42718">
    <property type="entry name" value="MAJOR FACILITATOR SUPERFAMILY MULTIDRUG TRANSPORTER MFSC"/>
    <property type="match status" value="1"/>
</dbReference>
<dbReference type="GO" id="GO:0005886">
    <property type="term" value="C:plasma membrane"/>
    <property type="evidence" value="ECO:0007669"/>
    <property type="project" value="UniProtKB-SubCell"/>
</dbReference>
<evidence type="ECO:0000256" key="7">
    <source>
        <dbReference type="ARBA" id="ARBA00023136"/>
    </source>
</evidence>
<name>A0A1M6WPE2_9BACT</name>
<feature type="transmembrane region" description="Helical" evidence="8">
    <location>
        <begin position="7"/>
        <end position="27"/>
    </location>
</feature>
<feature type="transmembrane region" description="Helical" evidence="8">
    <location>
        <begin position="261"/>
        <end position="287"/>
    </location>
</feature>
<gene>
    <name evidence="10" type="ORF">SAMN05444266_101712</name>
</gene>
<proteinExistence type="inferred from homology"/>
<evidence type="ECO:0000256" key="8">
    <source>
        <dbReference type="SAM" id="Phobius"/>
    </source>
</evidence>
<dbReference type="NCBIfam" id="TIGR00711">
    <property type="entry name" value="efflux_EmrB"/>
    <property type="match status" value="1"/>
</dbReference>
<feature type="transmembrane region" description="Helical" evidence="8">
    <location>
        <begin position="299"/>
        <end position="318"/>
    </location>
</feature>
<feature type="transmembrane region" description="Helical" evidence="8">
    <location>
        <begin position="47"/>
        <end position="66"/>
    </location>
</feature>
<evidence type="ECO:0000313" key="11">
    <source>
        <dbReference type="Proteomes" id="UP000184420"/>
    </source>
</evidence>
<dbReference type="EMBL" id="FRBL01000001">
    <property type="protein sequence ID" value="SHK95551.1"/>
    <property type="molecule type" value="Genomic_DNA"/>
</dbReference>
<dbReference type="PRINTS" id="PR01036">
    <property type="entry name" value="TCRTETB"/>
</dbReference>
<keyword evidence="11" id="KW-1185">Reference proteome</keyword>
<evidence type="ECO:0000256" key="5">
    <source>
        <dbReference type="ARBA" id="ARBA00022692"/>
    </source>
</evidence>
<evidence type="ECO:0000256" key="2">
    <source>
        <dbReference type="ARBA" id="ARBA00008537"/>
    </source>
</evidence>
<keyword evidence="4" id="KW-1003">Cell membrane</keyword>
<evidence type="ECO:0000256" key="6">
    <source>
        <dbReference type="ARBA" id="ARBA00022989"/>
    </source>
</evidence>
<feature type="transmembrane region" description="Helical" evidence="8">
    <location>
        <begin position="330"/>
        <end position="348"/>
    </location>
</feature>
<protein>
    <submittedName>
        <fullName evidence="10">Drug resistance transporter, EmrB/QacA subfamily</fullName>
    </submittedName>
</protein>
<dbReference type="PROSITE" id="PS50850">
    <property type="entry name" value="MFS"/>
    <property type="match status" value="1"/>
</dbReference>
<evidence type="ECO:0000313" key="10">
    <source>
        <dbReference type="EMBL" id="SHK95551.1"/>
    </source>
</evidence>
<dbReference type="RefSeq" id="WP_073078052.1">
    <property type="nucleotide sequence ID" value="NZ_FRBL01000001.1"/>
</dbReference>
<dbReference type="SUPFAM" id="SSF103473">
    <property type="entry name" value="MFS general substrate transporter"/>
    <property type="match status" value="1"/>
</dbReference>
<keyword evidence="3" id="KW-0813">Transport</keyword>
<feature type="transmembrane region" description="Helical" evidence="8">
    <location>
        <begin position="164"/>
        <end position="184"/>
    </location>
</feature>
<organism evidence="10 11">
    <name type="scientific">Chitinophaga jiangningensis</name>
    <dbReference type="NCBI Taxonomy" id="1419482"/>
    <lineage>
        <taxon>Bacteria</taxon>
        <taxon>Pseudomonadati</taxon>
        <taxon>Bacteroidota</taxon>
        <taxon>Chitinophagia</taxon>
        <taxon>Chitinophagales</taxon>
        <taxon>Chitinophagaceae</taxon>
        <taxon>Chitinophaga</taxon>
    </lineage>
</organism>
<keyword evidence="5 8" id="KW-0812">Transmembrane</keyword>
<feature type="transmembrane region" description="Helical" evidence="8">
    <location>
        <begin position="73"/>
        <end position="94"/>
    </location>
</feature>
<comment type="subcellular location">
    <subcellularLocation>
        <location evidence="1">Cell membrane</location>
        <topology evidence="1">Multi-pass membrane protein</topology>
    </subcellularLocation>
</comment>
<reference evidence="10 11" key="1">
    <citation type="submission" date="2016-11" db="EMBL/GenBank/DDBJ databases">
        <authorList>
            <person name="Jaros S."/>
            <person name="Januszkiewicz K."/>
            <person name="Wedrychowicz H."/>
        </authorList>
    </citation>
    <scope>NUCLEOTIDE SEQUENCE [LARGE SCALE GENOMIC DNA]</scope>
    <source>
        <strain evidence="10 11">DSM 27406</strain>
    </source>
</reference>
<dbReference type="Gene3D" id="1.20.1720.10">
    <property type="entry name" value="Multidrug resistance protein D"/>
    <property type="match status" value="1"/>
</dbReference>
<evidence type="ECO:0000256" key="4">
    <source>
        <dbReference type="ARBA" id="ARBA00022475"/>
    </source>
</evidence>
<dbReference type="InterPro" id="IPR036259">
    <property type="entry name" value="MFS_trans_sf"/>
</dbReference>
<evidence type="ECO:0000256" key="1">
    <source>
        <dbReference type="ARBA" id="ARBA00004651"/>
    </source>
</evidence>
<feature type="transmembrane region" description="Helical" evidence="8">
    <location>
        <begin position="396"/>
        <end position="418"/>
    </location>
</feature>
<accession>A0A1M6WPE2</accession>
<sequence>MRDVNRTGILIVIIMGTIMAGIDSSIVNISLPVMSRQFNCTLDEIEWVITVYMLSFSVLMPLTNWLKNRIGFFNLYLGAITLFTLGSLFCALSTDLPSLLIARIIQALGGGAMAPTSMAIISYVFPARVRGTILGWWGLGNLVGPAIGPTLGGILTEHFGWPSIFYINLPIGVLTVVMAFKYLGILRKQPKIKLPFDLAGFTTLTIFLVGLQYGIAKAERVGLSSPQIIITLAIAFLSLIAFIVIDRRVKTPIIDLQLFKNYAFVSCILVTISRAAALFGGLFLMPFLLQEQMGFSEGMSGLLILPNSVFMAALMPFAGKWSDRHGSREISMAGLVLLAASMFLFARLDVGSTVQSVIITMVIRGLGMGLLLAPLNAATLSAVRPPEVTMASSISTLMQQVGGALGIAMLAIITQGAYNGHILNGVSNMQAHHLALKQGFHISMIILLVTLIPAWFMPRRNIVRKAEEEVHIDT</sequence>
<comment type="similarity">
    <text evidence="2">Belongs to the major facilitator superfamily. EmrB family.</text>
</comment>